<dbReference type="Proteomes" id="UP000252081">
    <property type="component" value="Unassembled WGS sequence"/>
</dbReference>
<protein>
    <recommendedName>
        <fullName evidence="6">FecR family protein</fullName>
    </recommendedName>
</protein>
<evidence type="ECO:0000313" key="4">
    <source>
        <dbReference type="EMBL" id="RBQ03760.1"/>
    </source>
</evidence>
<proteinExistence type="predicted"/>
<dbReference type="Pfam" id="PF16344">
    <property type="entry name" value="FecR_C"/>
    <property type="match status" value="1"/>
</dbReference>
<dbReference type="PIRSF" id="PIRSF018266">
    <property type="entry name" value="FecR"/>
    <property type="match status" value="1"/>
</dbReference>
<evidence type="ECO:0000259" key="2">
    <source>
        <dbReference type="Pfam" id="PF04773"/>
    </source>
</evidence>
<sequence length="340" mass="38314">MNQKSFYDLLNRYESGNCTEAEKLWVDKWYHNLNSHDFKDLSSTALEEMQANVWLNLNNTEQKSAPALKVKKLWPKFAIAASIMVAFFIAGLYLANYNRAEQSFLDENADLNLISKTNESDSTMVIALSDQSTVTLKPQANIIYPKVFAANKRTVYLKGSAFFSVSKNPNRPFYVYNQKLVVRVLGTSFWVKSATDKMPAQVAVRTGKVSVAENQKSSLFSFAEKKLAKPILLTPNQKGIFTDHQLNKTLVSKPIPLDEAYNIPTSVSYNFKEESIKEIFKTLSEAYGIEIKSDNEQIATYTFTGDLSKKGLYEQLDLICGTISGKYYIQGTSIVVSNKN</sequence>
<feature type="domain" description="Protein FecR C-terminal" evidence="3">
    <location>
        <begin position="269"/>
        <end position="336"/>
    </location>
</feature>
<evidence type="ECO:0000259" key="3">
    <source>
        <dbReference type="Pfam" id="PF16344"/>
    </source>
</evidence>
<keyword evidence="1" id="KW-1133">Transmembrane helix</keyword>
<feature type="domain" description="FecR protein" evidence="2">
    <location>
        <begin position="120"/>
        <end position="209"/>
    </location>
</feature>
<dbReference type="EMBL" id="QNQU01000019">
    <property type="protein sequence ID" value="RBQ03760.1"/>
    <property type="molecule type" value="Genomic_DNA"/>
</dbReference>
<reference evidence="4 5" key="1">
    <citation type="submission" date="2018-07" db="EMBL/GenBank/DDBJ databases">
        <title>A draft genome of a endophytic bacteria, a new species of Pedobacter.</title>
        <authorList>
            <person name="Zhang Z.D."/>
            <person name="Chen Z.J."/>
        </authorList>
    </citation>
    <scope>NUCLEOTIDE SEQUENCE [LARGE SCALE GENOMIC DNA]</scope>
    <source>
        <strain evidence="4 5">RS10</strain>
    </source>
</reference>
<evidence type="ECO:0000256" key="1">
    <source>
        <dbReference type="SAM" id="Phobius"/>
    </source>
</evidence>
<keyword evidence="1" id="KW-0472">Membrane</keyword>
<organism evidence="4 5">
    <name type="scientific">Pedobacter miscanthi</name>
    <dbReference type="NCBI Taxonomy" id="2259170"/>
    <lineage>
        <taxon>Bacteria</taxon>
        <taxon>Pseudomonadati</taxon>
        <taxon>Bacteroidota</taxon>
        <taxon>Sphingobacteriia</taxon>
        <taxon>Sphingobacteriales</taxon>
        <taxon>Sphingobacteriaceae</taxon>
        <taxon>Pedobacter</taxon>
    </lineage>
</organism>
<evidence type="ECO:0008006" key="6">
    <source>
        <dbReference type="Google" id="ProtNLM"/>
    </source>
</evidence>
<accession>A0A366KQE9</accession>
<dbReference type="Gene3D" id="2.60.120.1440">
    <property type="match status" value="1"/>
</dbReference>
<gene>
    <name evidence="4" type="ORF">DRW42_19885</name>
</gene>
<dbReference type="PANTHER" id="PTHR30273">
    <property type="entry name" value="PERIPLASMIC SIGNAL SENSOR AND SIGMA FACTOR ACTIVATOR FECR-RELATED"/>
    <property type="match status" value="1"/>
</dbReference>
<name>A0A366KQE9_9SPHI</name>
<dbReference type="RefSeq" id="WP_113950590.1">
    <property type="nucleotide sequence ID" value="NZ_QNQU01000019.1"/>
</dbReference>
<dbReference type="PANTHER" id="PTHR30273:SF2">
    <property type="entry name" value="PROTEIN FECR"/>
    <property type="match status" value="1"/>
</dbReference>
<dbReference type="Gene3D" id="3.55.50.30">
    <property type="match status" value="1"/>
</dbReference>
<dbReference type="Pfam" id="PF04773">
    <property type="entry name" value="FecR"/>
    <property type="match status" value="1"/>
</dbReference>
<dbReference type="OrthoDB" id="645173at2"/>
<feature type="transmembrane region" description="Helical" evidence="1">
    <location>
        <begin position="73"/>
        <end position="95"/>
    </location>
</feature>
<dbReference type="AlphaFoldDB" id="A0A366KQE9"/>
<keyword evidence="5" id="KW-1185">Reference proteome</keyword>
<dbReference type="InterPro" id="IPR006860">
    <property type="entry name" value="FecR"/>
</dbReference>
<dbReference type="InterPro" id="IPR032508">
    <property type="entry name" value="FecR_C"/>
</dbReference>
<evidence type="ECO:0000313" key="5">
    <source>
        <dbReference type="Proteomes" id="UP000252081"/>
    </source>
</evidence>
<keyword evidence="1" id="KW-0812">Transmembrane</keyword>
<dbReference type="GO" id="GO:0016989">
    <property type="term" value="F:sigma factor antagonist activity"/>
    <property type="evidence" value="ECO:0007669"/>
    <property type="project" value="TreeGrafter"/>
</dbReference>
<comment type="caution">
    <text evidence="4">The sequence shown here is derived from an EMBL/GenBank/DDBJ whole genome shotgun (WGS) entry which is preliminary data.</text>
</comment>
<dbReference type="InterPro" id="IPR012373">
    <property type="entry name" value="Ferrdict_sens_TM"/>
</dbReference>